<dbReference type="Proteomes" id="UP000823850">
    <property type="component" value="Unassembled WGS sequence"/>
</dbReference>
<evidence type="ECO:0008006" key="3">
    <source>
        <dbReference type="Google" id="ProtNLM"/>
    </source>
</evidence>
<organism evidence="1 2">
    <name type="scientific">Candidatus Blautia stercoripullorum</name>
    <dbReference type="NCBI Taxonomy" id="2838502"/>
    <lineage>
        <taxon>Bacteria</taxon>
        <taxon>Bacillati</taxon>
        <taxon>Bacillota</taxon>
        <taxon>Clostridia</taxon>
        <taxon>Lachnospirales</taxon>
        <taxon>Lachnospiraceae</taxon>
        <taxon>Blautia</taxon>
    </lineage>
</organism>
<name>A0A9D2U5R5_9FIRM</name>
<evidence type="ECO:0000313" key="2">
    <source>
        <dbReference type="Proteomes" id="UP000823850"/>
    </source>
</evidence>
<comment type="caution">
    <text evidence="1">The sequence shown here is derived from an EMBL/GenBank/DDBJ whole genome shotgun (WGS) entry which is preliminary data.</text>
</comment>
<evidence type="ECO:0000313" key="1">
    <source>
        <dbReference type="EMBL" id="HJD40234.1"/>
    </source>
</evidence>
<reference evidence="1" key="1">
    <citation type="journal article" date="2021" name="PeerJ">
        <title>Extensive microbial diversity within the chicken gut microbiome revealed by metagenomics and culture.</title>
        <authorList>
            <person name="Gilroy R."/>
            <person name="Ravi A."/>
            <person name="Getino M."/>
            <person name="Pursley I."/>
            <person name="Horton D.L."/>
            <person name="Alikhan N.F."/>
            <person name="Baker D."/>
            <person name="Gharbi K."/>
            <person name="Hall N."/>
            <person name="Watson M."/>
            <person name="Adriaenssens E.M."/>
            <person name="Foster-Nyarko E."/>
            <person name="Jarju S."/>
            <person name="Secka A."/>
            <person name="Antonio M."/>
            <person name="Oren A."/>
            <person name="Chaudhuri R.R."/>
            <person name="La Ragione R."/>
            <person name="Hildebrand F."/>
            <person name="Pallen M.J."/>
        </authorList>
    </citation>
    <scope>NUCLEOTIDE SEQUENCE</scope>
    <source>
        <strain evidence="1">ChiW19-6364</strain>
    </source>
</reference>
<sequence length="108" mass="12898">MEISKRDWKLFREKLPAWQENYMDRLINEYIGLLSDQDKKASDKFWELDKQIKADRRHPGVILNVGKSEAIYDMVRLIRLEVITFDDLADFSEDLQQAVKLILGRERK</sequence>
<accession>A0A9D2U5R5</accession>
<dbReference type="EMBL" id="DWUX01000170">
    <property type="protein sequence ID" value="HJD40234.1"/>
    <property type="molecule type" value="Genomic_DNA"/>
</dbReference>
<reference evidence="1" key="2">
    <citation type="submission" date="2021-04" db="EMBL/GenBank/DDBJ databases">
        <authorList>
            <person name="Gilroy R."/>
        </authorList>
    </citation>
    <scope>NUCLEOTIDE SEQUENCE</scope>
    <source>
        <strain evidence="1">ChiW19-6364</strain>
    </source>
</reference>
<dbReference type="AlphaFoldDB" id="A0A9D2U5R5"/>
<proteinExistence type="predicted"/>
<protein>
    <recommendedName>
        <fullName evidence="3">Multidrug transporter</fullName>
    </recommendedName>
</protein>
<gene>
    <name evidence="1" type="ORF">H9913_09405</name>
</gene>